<keyword evidence="2" id="KW-0012">Acyltransferase</keyword>
<keyword evidence="2" id="KW-0808">Transferase</keyword>
<protein>
    <submittedName>
        <fullName evidence="2">Wax ester synthase-like acyl-CoA acyltransferase family protein</fullName>
    </submittedName>
</protein>
<evidence type="ECO:0000259" key="1">
    <source>
        <dbReference type="Pfam" id="PF03007"/>
    </source>
</evidence>
<evidence type="ECO:0000313" key="2">
    <source>
        <dbReference type="EMBL" id="TDT33741.1"/>
    </source>
</evidence>
<dbReference type="InterPro" id="IPR004255">
    <property type="entry name" value="O-acyltransferase_WSD1_N"/>
</dbReference>
<dbReference type="EMBL" id="SOAW01000001">
    <property type="protein sequence ID" value="TDT33741.1"/>
    <property type="molecule type" value="Genomic_DNA"/>
</dbReference>
<feature type="domain" description="O-acyltransferase WSD1-like N-terminal" evidence="1">
    <location>
        <begin position="12"/>
        <end position="141"/>
    </location>
</feature>
<dbReference type="SUPFAM" id="SSF52777">
    <property type="entry name" value="CoA-dependent acyltransferases"/>
    <property type="match status" value="1"/>
</dbReference>
<dbReference type="RefSeq" id="WP_133754201.1">
    <property type="nucleotide sequence ID" value="NZ_SOAW01000001.1"/>
</dbReference>
<organism evidence="2 3">
    <name type="scientific">Naumannella halotolerans</name>
    <dbReference type="NCBI Taxonomy" id="993414"/>
    <lineage>
        <taxon>Bacteria</taxon>
        <taxon>Bacillati</taxon>
        <taxon>Actinomycetota</taxon>
        <taxon>Actinomycetes</taxon>
        <taxon>Propionibacteriales</taxon>
        <taxon>Propionibacteriaceae</taxon>
        <taxon>Naumannella</taxon>
    </lineage>
</organism>
<sequence length="508" mass="53496">MERLTELQLRHLATDTPNNPAVIGSVDRFDRPLQVDRVRDLLEAQLSYLPRFRQRVLPIPGHLGTPVWADDTDFDLRRQVLTRRVADAADESQLGELAAEVLATRLPRDRPLWQLWVITGGEAGALIWKLHPALVCGPDALDPGQLLYEPVTDGGNVWPGGGQDWFDKGLDTGDTDWGGFGSPWQPEPMPGPRELLLAAGTEAAAGDGWLPRLRRAAVEGFGTVLTLAPFAGVAADAATDVVGAWVTGPPPVGSPLAGATSRKRALALRVLPAETLTTVQTLLHDACDRQDRDACDRQDHGAHHPHAREVGVIELVLAGLAEALAELPGVLAEPVDTVAILVPGVGAGSASENPVVSRVRTLPLAGASFCTRIDALAESAAAEPAGEDSVFGDPVFGDSVFGGWPAATRRDLAVAAAAEPPALVHDLLTVEVDAGGSMIRLADAVLVGSWPVVPISAGHQLTLGILQLAGQTYLSVYADGEGGPDPERIATAIGSAMMAAVRDLEEQR</sequence>
<dbReference type="Proteomes" id="UP000295371">
    <property type="component" value="Unassembled WGS sequence"/>
</dbReference>
<accession>A0A4R7J8C8</accession>
<reference evidence="2 3" key="1">
    <citation type="submission" date="2019-03" db="EMBL/GenBank/DDBJ databases">
        <title>Genomic Encyclopedia of Archaeal and Bacterial Type Strains, Phase II (KMG-II): from individual species to whole genera.</title>
        <authorList>
            <person name="Goeker M."/>
        </authorList>
    </citation>
    <scope>NUCLEOTIDE SEQUENCE [LARGE SCALE GENOMIC DNA]</scope>
    <source>
        <strain evidence="2 3">DSM 24323</strain>
    </source>
</reference>
<dbReference type="GO" id="GO:0004144">
    <property type="term" value="F:diacylglycerol O-acyltransferase activity"/>
    <property type="evidence" value="ECO:0007669"/>
    <property type="project" value="InterPro"/>
</dbReference>
<dbReference type="Pfam" id="PF03007">
    <property type="entry name" value="WS_DGAT_cat"/>
    <property type="match status" value="1"/>
</dbReference>
<keyword evidence="3" id="KW-1185">Reference proteome</keyword>
<comment type="caution">
    <text evidence="2">The sequence shown here is derived from an EMBL/GenBank/DDBJ whole genome shotgun (WGS) entry which is preliminary data.</text>
</comment>
<dbReference type="GO" id="GO:0045017">
    <property type="term" value="P:glycerolipid biosynthetic process"/>
    <property type="evidence" value="ECO:0007669"/>
    <property type="project" value="InterPro"/>
</dbReference>
<evidence type="ECO:0000313" key="3">
    <source>
        <dbReference type="Proteomes" id="UP000295371"/>
    </source>
</evidence>
<dbReference type="OrthoDB" id="9810950at2"/>
<gene>
    <name evidence="2" type="ORF">CLV29_1370</name>
</gene>
<name>A0A4R7J8C8_9ACTN</name>
<dbReference type="AlphaFoldDB" id="A0A4R7J8C8"/>
<proteinExistence type="predicted"/>